<evidence type="ECO:0000256" key="1">
    <source>
        <dbReference type="ARBA" id="ARBA00022801"/>
    </source>
</evidence>
<comment type="caution">
    <text evidence="3">The sequence shown here is derived from an EMBL/GenBank/DDBJ whole genome shotgun (WGS) entry which is preliminary data.</text>
</comment>
<reference evidence="3" key="1">
    <citation type="journal article" date="2020" name="mSystems">
        <title>Genome- and Community-Level Interaction Insights into Carbon Utilization and Element Cycling Functions of Hydrothermarchaeota in Hydrothermal Sediment.</title>
        <authorList>
            <person name="Zhou Z."/>
            <person name="Liu Y."/>
            <person name="Xu W."/>
            <person name="Pan J."/>
            <person name="Luo Z.H."/>
            <person name="Li M."/>
        </authorList>
    </citation>
    <scope>NUCLEOTIDE SEQUENCE [LARGE SCALE GENOMIC DNA]</scope>
    <source>
        <strain evidence="3">SpSt-716</strain>
    </source>
</reference>
<name>A0A7V4DGN3_9BACT</name>
<evidence type="ECO:0000313" key="3">
    <source>
        <dbReference type="EMBL" id="HGI74929.1"/>
    </source>
</evidence>
<feature type="transmembrane region" description="Helical" evidence="2">
    <location>
        <begin position="124"/>
        <end position="143"/>
    </location>
</feature>
<dbReference type="EMBL" id="DTEN01000183">
    <property type="protein sequence ID" value="HGI74929.1"/>
    <property type="molecule type" value="Genomic_DNA"/>
</dbReference>
<keyword evidence="2" id="KW-0472">Membrane</keyword>
<dbReference type="InterPro" id="IPR050261">
    <property type="entry name" value="FrsA_esterase"/>
</dbReference>
<sequence length="266" mass="30568">MEADFVPFREHREYTIFRFFLQPDLPTLFLTPRNVPPPYPAVFFLHHYRGSKENLTFFALEAARRGLAVLAIDMEYHGERRVNGKDILSTDLEDDYQAFLRTFEHALSALHFLETHESIRPGEIFFLGVSLGALVGAVIAALYGKFRGIALVVGGGNIEILFQESMLDSIVDIRYDLRKRGIPVRDVATAWKDLDPVNAAEALTDTPAFFFNATRDTIVPGECTLALYRAIRAPKEIQWFHAEHDLFYLPRYRIPQRVFERFTALR</sequence>
<protein>
    <submittedName>
        <fullName evidence="3">Alpha/beta hydrolase</fullName>
    </submittedName>
</protein>
<dbReference type="Gene3D" id="3.40.50.1820">
    <property type="entry name" value="alpha/beta hydrolase"/>
    <property type="match status" value="1"/>
</dbReference>
<keyword evidence="2" id="KW-0812">Transmembrane</keyword>
<dbReference type="SUPFAM" id="SSF53474">
    <property type="entry name" value="alpha/beta-Hydrolases"/>
    <property type="match status" value="1"/>
</dbReference>
<dbReference type="AlphaFoldDB" id="A0A7V4DGN3"/>
<proteinExistence type="predicted"/>
<accession>A0A7V4DGN3</accession>
<dbReference type="PANTHER" id="PTHR22946">
    <property type="entry name" value="DIENELACTONE HYDROLASE DOMAIN-CONTAINING PROTEIN-RELATED"/>
    <property type="match status" value="1"/>
</dbReference>
<dbReference type="PANTHER" id="PTHR22946:SF9">
    <property type="entry name" value="POLYKETIDE TRANSFERASE AF380"/>
    <property type="match status" value="1"/>
</dbReference>
<dbReference type="InterPro" id="IPR029058">
    <property type="entry name" value="AB_hydrolase_fold"/>
</dbReference>
<dbReference type="GO" id="GO:0052689">
    <property type="term" value="F:carboxylic ester hydrolase activity"/>
    <property type="evidence" value="ECO:0007669"/>
    <property type="project" value="UniProtKB-ARBA"/>
</dbReference>
<keyword evidence="1 3" id="KW-0378">Hydrolase</keyword>
<keyword evidence="2" id="KW-1133">Transmembrane helix</keyword>
<evidence type="ECO:0000256" key="2">
    <source>
        <dbReference type="SAM" id="Phobius"/>
    </source>
</evidence>
<organism evidence="3">
    <name type="scientific">Candidatus Caldatribacterium californiense</name>
    <dbReference type="NCBI Taxonomy" id="1454726"/>
    <lineage>
        <taxon>Bacteria</taxon>
        <taxon>Pseudomonadati</taxon>
        <taxon>Atribacterota</taxon>
        <taxon>Atribacteria</taxon>
        <taxon>Atribacterales</taxon>
        <taxon>Candidatus Caldatribacteriaceae</taxon>
        <taxon>Candidatus Caldatribacterium</taxon>
    </lineage>
</organism>
<gene>
    <name evidence="3" type="ORF">ENU96_04565</name>
</gene>